<dbReference type="Gene3D" id="1.25.40.10">
    <property type="entry name" value="Tetratricopeptide repeat domain"/>
    <property type="match status" value="1"/>
</dbReference>
<comment type="similarity">
    <text evidence="1">Belongs to the PPR family. PCMP-H subfamily.</text>
</comment>
<evidence type="ECO:0000256" key="2">
    <source>
        <dbReference type="ARBA" id="ARBA00022737"/>
    </source>
</evidence>
<evidence type="ECO:0000259" key="5">
    <source>
        <dbReference type="Pfam" id="PF14432"/>
    </source>
</evidence>
<proteinExistence type="inferred from homology"/>
<dbReference type="GO" id="GO:0008270">
    <property type="term" value="F:zinc ion binding"/>
    <property type="evidence" value="ECO:0007669"/>
    <property type="project" value="InterPro"/>
</dbReference>
<feature type="compositionally biased region" description="Low complexity" evidence="4">
    <location>
        <begin position="128"/>
        <end position="154"/>
    </location>
</feature>
<dbReference type="GO" id="GO:0009451">
    <property type="term" value="P:RNA modification"/>
    <property type="evidence" value="ECO:0007669"/>
    <property type="project" value="InterPro"/>
</dbReference>
<dbReference type="AlphaFoldDB" id="A0A7N0ZR70"/>
<feature type="compositionally biased region" description="Gly residues" evidence="4">
    <location>
        <begin position="185"/>
        <end position="198"/>
    </location>
</feature>
<dbReference type="InterPro" id="IPR002885">
    <property type="entry name" value="PPR_rpt"/>
</dbReference>
<dbReference type="InterPro" id="IPR046960">
    <property type="entry name" value="PPR_At4g14850-like_plant"/>
</dbReference>
<feature type="domain" description="DYW" evidence="5">
    <location>
        <begin position="580"/>
        <end position="672"/>
    </location>
</feature>
<dbReference type="PANTHER" id="PTHR47926">
    <property type="entry name" value="PENTATRICOPEPTIDE REPEAT-CONTAINING PROTEIN"/>
    <property type="match status" value="1"/>
</dbReference>
<evidence type="ECO:0000256" key="4">
    <source>
        <dbReference type="SAM" id="MobiDB-lite"/>
    </source>
</evidence>
<keyword evidence="7" id="KW-1185">Reference proteome</keyword>
<dbReference type="PROSITE" id="PS51375">
    <property type="entry name" value="PPR"/>
    <property type="match status" value="1"/>
</dbReference>
<dbReference type="InterPro" id="IPR032867">
    <property type="entry name" value="DYW_dom"/>
</dbReference>
<evidence type="ECO:0000256" key="1">
    <source>
        <dbReference type="ARBA" id="ARBA00006643"/>
    </source>
</evidence>
<feature type="compositionally biased region" description="Gly residues" evidence="4">
    <location>
        <begin position="155"/>
        <end position="171"/>
    </location>
</feature>
<accession>A0A7N0ZR70</accession>
<dbReference type="Pfam" id="PF13041">
    <property type="entry name" value="PPR_2"/>
    <property type="match status" value="1"/>
</dbReference>
<dbReference type="PANTHER" id="PTHR47926:SF353">
    <property type="entry name" value="DYW DOMAIN-CONTAINING PROTEIN"/>
    <property type="match status" value="1"/>
</dbReference>
<sequence>MASSSVIAFSRSRLSTFSFVFLARSRSPNPSRLRFSSSHAITLTRALNSSSFPGAPQPSEPWNAREQQWTPQGPAAPHAANPRWSGQPPQHGQQEYGNQYGDVGQSNLNQGFEKGQSFHANQQGSGGQLSQPSPGFGPRQGQQFGVPGRSQGYPQLGGVGQGYQQVGGGQGYPQQGVVGQFNQQGGAGQFGQQIGGNAGFQQSGYLPRSAPPPPSQFDQNANNWNNAQGGTDGRRGYPQQVGGPVSNQYIPQPRAPPSTSPGGSGYQPRAAPLQTVNQSQTKADAEPAPTFEDLAKACQEGRVKDAIELMDKGVRGDLQCFVTLIGLCVKLGKAYDPTKTKQKPLEYAKKVHDYFLQSAFRGDREMNNRIIEMYDTCGSMVDARRVFDHMADRDMNTWHLMINGYANNNMGDDGLELFEELRKLGVRPTEQTFLAVLSACGSADALEEGFIHLESMKKDYGLEPTMDHYLGILDIYGKTGHLMEAREFIETSFPVAVTARVWELLMKYARLHGDIDLEDQAEELMVALDPSTTVANKIPTPLPRRFTATNMLIGRNRVGEFRSPTLYKDDEKLKAAKEGGYVPDTRYVLHDIDQEAKEQALLYHSERLAIAYGLISTPARTPLRIIKNLRVCGDCHNAIKIMSRIVGRELIVRDNKRFHHFKDGKCSCGDYW</sequence>
<feature type="region of interest" description="Disordered" evidence="4">
    <location>
        <begin position="48"/>
        <end position="270"/>
    </location>
</feature>
<feature type="compositionally biased region" description="Low complexity" evidence="4">
    <location>
        <begin position="172"/>
        <end position="184"/>
    </location>
</feature>
<dbReference type="EnsemblPlants" id="Kaladp0018s0084.1.v1.1">
    <property type="protein sequence ID" value="Kaladp0018s0084.1.v1.1.CDS.1"/>
    <property type="gene ID" value="Kaladp0018s0084.v1.1"/>
</dbReference>
<dbReference type="NCBIfam" id="TIGR00756">
    <property type="entry name" value="PPR"/>
    <property type="match status" value="1"/>
</dbReference>
<evidence type="ECO:0000256" key="3">
    <source>
        <dbReference type="PROSITE-ProRule" id="PRU00708"/>
    </source>
</evidence>
<dbReference type="Proteomes" id="UP000594263">
    <property type="component" value="Unplaced"/>
</dbReference>
<dbReference type="FunFam" id="1.25.40.10:FF:000031">
    <property type="entry name" value="Pentatricopeptide repeat-containing protein mitochondrial"/>
    <property type="match status" value="1"/>
</dbReference>
<feature type="repeat" description="PPR" evidence="3">
    <location>
        <begin position="394"/>
        <end position="428"/>
    </location>
</feature>
<dbReference type="GO" id="GO:0003723">
    <property type="term" value="F:RNA binding"/>
    <property type="evidence" value="ECO:0007669"/>
    <property type="project" value="InterPro"/>
</dbReference>
<organism evidence="6 7">
    <name type="scientific">Kalanchoe fedtschenkoi</name>
    <name type="common">Lavender scallops</name>
    <name type="synonym">South American air plant</name>
    <dbReference type="NCBI Taxonomy" id="63787"/>
    <lineage>
        <taxon>Eukaryota</taxon>
        <taxon>Viridiplantae</taxon>
        <taxon>Streptophyta</taxon>
        <taxon>Embryophyta</taxon>
        <taxon>Tracheophyta</taxon>
        <taxon>Spermatophyta</taxon>
        <taxon>Magnoliopsida</taxon>
        <taxon>eudicotyledons</taxon>
        <taxon>Gunneridae</taxon>
        <taxon>Pentapetalae</taxon>
        <taxon>Saxifragales</taxon>
        <taxon>Crassulaceae</taxon>
        <taxon>Kalanchoe</taxon>
    </lineage>
</organism>
<protein>
    <recommendedName>
        <fullName evidence="5">DYW domain-containing protein</fullName>
    </recommendedName>
</protein>
<reference evidence="6" key="1">
    <citation type="submission" date="2021-01" db="UniProtKB">
        <authorList>
            <consortium name="EnsemblPlants"/>
        </authorList>
    </citation>
    <scope>IDENTIFICATION</scope>
</reference>
<dbReference type="Gramene" id="Kaladp0018s0084.1.v1.1">
    <property type="protein sequence ID" value="Kaladp0018s0084.1.v1.1.CDS.1"/>
    <property type="gene ID" value="Kaladp0018s0084.v1.1"/>
</dbReference>
<keyword evidence="2" id="KW-0677">Repeat</keyword>
<name>A0A7N0ZR70_KALFE</name>
<feature type="compositionally biased region" description="Polar residues" evidence="4">
    <location>
        <begin position="87"/>
        <end position="97"/>
    </location>
</feature>
<dbReference type="InterPro" id="IPR011990">
    <property type="entry name" value="TPR-like_helical_dom_sf"/>
</dbReference>
<evidence type="ECO:0000313" key="6">
    <source>
        <dbReference type="EnsemblPlants" id="Kaladp0018s0084.1.v1.1.CDS.1"/>
    </source>
</evidence>
<evidence type="ECO:0000313" key="7">
    <source>
        <dbReference type="Proteomes" id="UP000594263"/>
    </source>
</evidence>
<dbReference type="Pfam" id="PF14432">
    <property type="entry name" value="DYW_deaminase"/>
    <property type="match status" value="1"/>
</dbReference>
<feature type="compositionally biased region" description="Low complexity" evidence="4">
    <location>
        <begin position="219"/>
        <end position="229"/>
    </location>
</feature>